<evidence type="ECO:0000313" key="2">
    <source>
        <dbReference type="EMBL" id="GJN65277.1"/>
    </source>
</evidence>
<comment type="caution">
    <text evidence="2">The sequence shown here is derived from an EMBL/GenBank/DDBJ whole genome shotgun (WGS) entry which is preliminary data.</text>
</comment>
<feature type="transmembrane region" description="Helical" evidence="1">
    <location>
        <begin position="69"/>
        <end position="89"/>
    </location>
</feature>
<name>A0AA37J126_9FIRM</name>
<proteinExistence type="predicted"/>
<dbReference type="Proteomes" id="UP001055185">
    <property type="component" value="Unassembled WGS sequence"/>
</dbReference>
<sequence>MMIFGFSLYDIALYFLVYSCLGWCAEVAYAAVTTGQLVNRGFLNGPVCPIYGFGMVALLLLLAPVRHSLLLTFLGGVLIPSAIELVGGWALYRIYHTRWWDYSDAPFNLGGYICLEFSLIWGLGALFVLRIIHPILAGFLHLMPENIGWIIMLVLYLLYLADLIFTAFTAADLARDLDTLETVADGLRELSDAMTRMVGTKAMDADQRMDEGRLQFKLAKAELRDAAKKYSAREAAATARAMAEEAIRTARQAGEDARLSASEAANAARLAALGTVERTTDQLRLEQLKNELEIRSEEMQAHLHKHSFFGPGRLLRAFPKMRHGARNISLDTLREALRRRK</sequence>
<gene>
    <name evidence="2" type="ORF">JCM17207_19020</name>
</gene>
<keyword evidence="1" id="KW-0812">Transmembrane</keyword>
<organism evidence="2 3">
    <name type="scientific">Faecalibacterium gallinarum</name>
    <dbReference type="NCBI Taxonomy" id="2903556"/>
    <lineage>
        <taxon>Bacteria</taxon>
        <taxon>Bacillati</taxon>
        <taxon>Bacillota</taxon>
        <taxon>Clostridia</taxon>
        <taxon>Eubacteriales</taxon>
        <taxon>Oscillospiraceae</taxon>
        <taxon>Faecalibacterium</taxon>
    </lineage>
</organism>
<feature type="transmembrane region" description="Helical" evidence="1">
    <location>
        <begin position="43"/>
        <end position="62"/>
    </location>
</feature>
<reference evidence="2" key="1">
    <citation type="journal article" date="2022" name="Int. J. Syst. Evol. Microbiol.">
        <title>Genome-based, phenotypic and chemotaxonomic classification of Faecalibacterium strains: proposal of three novel species Faecalibacterium duncaniae sp. nov., Faecalibacterium hattorii sp. nov. and Faecalibacterium gallinarum sp. nov. .</title>
        <authorList>
            <person name="Sakamoto M."/>
            <person name="Sakurai N."/>
            <person name="Tanno H."/>
            <person name="Iino T."/>
            <person name="Ohkuma M."/>
            <person name="Endo A."/>
        </authorList>
    </citation>
    <scope>NUCLEOTIDE SEQUENCE</scope>
    <source>
        <strain evidence="2">JCM 17207</strain>
    </source>
</reference>
<dbReference type="EMBL" id="BQKV01000081">
    <property type="protein sequence ID" value="GJN65277.1"/>
    <property type="molecule type" value="Genomic_DNA"/>
</dbReference>
<protein>
    <recommendedName>
        <fullName evidence="4">ABC transporter permease</fullName>
    </recommendedName>
</protein>
<keyword evidence="1" id="KW-0472">Membrane</keyword>
<dbReference type="AlphaFoldDB" id="A0AA37J126"/>
<keyword evidence="1" id="KW-1133">Transmembrane helix</keyword>
<dbReference type="InterPro" id="IPR010540">
    <property type="entry name" value="CmpB_TMEM229"/>
</dbReference>
<dbReference type="RefSeq" id="WP_282449912.1">
    <property type="nucleotide sequence ID" value="NZ_BQKV01000081.1"/>
</dbReference>
<evidence type="ECO:0000256" key="1">
    <source>
        <dbReference type="SAM" id="Phobius"/>
    </source>
</evidence>
<accession>A0AA37J126</accession>
<feature type="transmembrane region" description="Helical" evidence="1">
    <location>
        <begin position="149"/>
        <end position="171"/>
    </location>
</feature>
<dbReference type="Pfam" id="PF06541">
    <property type="entry name" value="ABC_trans_CmpB"/>
    <property type="match status" value="1"/>
</dbReference>
<feature type="transmembrane region" description="Helical" evidence="1">
    <location>
        <begin position="109"/>
        <end position="129"/>
    </location>
</feature>
<keyword evidence="3" id="KW-1185">Reference proteome</keyword>
<feature type="transmembrane region" description="Helical" evidence="1">
    <location>
        <begin position="12"/>
        <end position="31"/>
    </location>
</feature>
<evidence type="ECO:0008006" key="4">
    <source>
        <dbReference type="Google" id="ProtNLM"/>
    </source>
</evidence>
<evidence type="ECO:0000313" key="3">
    <source>
        <dbReference type="Proteomes" id="UP001055185"/>
    </source>
</evidence>